<name>A0A0E9XQL7_ANGAN</name>
<accession>A0A0E9XQL7</accession>
<organism evidence="1">
    <name type="scientific">Anguilla anguilla</name>
    <name type="common">European freshwater eel</name>
    <name type="synonym">Muraena anguilla</name>
    <dbReference type="NCBI Taxonomy" id="7936"/>
    <lineage>
        <taxon>Eukaryota</taxon>
        <taxon>Metazoa</taxon>
        <taxon>Chordata</taxon>
        <taxon>Craniata</taxon>
        <taxon>Vertebrata</taxon>
        <taxon>Euteleostomi</taxon>
        <taxon>Actinopterygii</taxon>
        <taxon>Neopterygii</taxon>
        <taxon>Teleostei</taxon>
        <taxon>Anguilliformes</taxon>
        <taxon>Anguillidae</taxon>
        <taxon>Anguilla</taxon>
    </lineage>
</organism>
<protein>
    <submittedName>
        <fullName evidence="1">Uncharacterized protein</fullName>
    </submittedName>
</protein>
<evidence type="ECO:0000313" key="1">
    <source>
        <dbReference type="EMBL" id="JAI04151.1"/>
    </source>
</evidence>
<dbReference type="AlphaFoldDB" id="A0A0E9XQL7"/>
<dbReference type="EMBL" id="GBXM01004427">
    <property type="protein sequence ID" value="JAI04151.1"/>
    <property type="molecule type" value="Transcribed_RNA"/>
</dbReference>
<proteinExistence type="predicted"/>
<reference evidence="1" key="1">
    <citation type="submission" date="2014-11" db="EMBL/GenBank/DDBJ databases">
        <authorList>
            <person name="Amaro Gonzalez C."/>
        </authorList>
    </citation>
    <scope>NUCLEOTIDE SEQUENCE</scope>
</reference>
<reference evidence="1" key="2">
    <citation type="journal article" date="2015" name="Fish Shellfish Immunol.">
        <title>Early steps in the European eel (Anguilla anguilla)-Vibrio vulnificus interaction in the gills: Role of the RtxA13 toxin.</title>
        <authorList>
            <person name="Callol A."/>
            <person name="Pajuelo D."/>
            <person name="Ebbesson L."/>
            <person name="Teles M."/>
            <person name="MacKenzie S."/>
            <person name="Amaro C."/>
        </authorList>
    </citation>
    <scope>NUCLEOTIDE SEQUENCE</scope>
</reference>
<sequence>MLTKCIISHRNVLSFFFFGPKLQLLHLRSMIQNCFL</sequence>